<keyword evidence="1" id="KW-0732">Signal</keyword>
<dbReference type="Proteomes" id="UP000011932">
    <property type="component" value="Chromosome"/>
</dbReference>
<dbReference type="EMBL" id="CP003538">
    <property type="protein sequence ID" value="AGH96964.1"/>
    <property type="molecule type" value="Genomic_DNA"/>
</dbReference>
<gene>
    <name evidence="2" type="ORF">A11S_127</name>
</gene>
<dbReference type="InterPro" id="IPR009091">
    <property type="entry name" value="RCC1/BLIP-II"/>
</dbReference>
<dbReference type="Pfam" id="PF00415">
    <property type="entry name" value="RCC1"/>
    <property type="match status" value="2"/>
</dbReference>
<feature type="signal peptide" evidence="1">
    <location>
        <begin position="1"/>
        <end position="25"/>
    </location>
</feature>
<accession>M4VUV3</accession>
<dbReference type="KEGG" id="man:A11S_127"/>
<organism evidence="2 3">
    <name type="scientific">Micavibrio aeruginosavorus EPB</name>
    <dbReference type="NCBI Taxonomy" id="349215"/>
    <lineage>
        <taxon>Bacteria</taxon>
        <taxon>Pseudomonadati</taxon>
        <taxon>Bdellovibrionota</taxon>
        <taxon>Bdellovibrionia</taxon>
        <taxon>Bdellovibrionales</taxon>
        <taxon>Pseudobdellovibrionaceae</taxon>
        <taxon>Micavibrio</taxon>
    </lineage>
</organism>
<dbReference type="GO" id="GO:0005085">
    <property type="term" value="F:guanyl-nucleotide exchange factor activity"/>
    <property type="evidence" value="ECO:0007669"/>
    <property type="project" value="TreeGrafter"/>
</dbReference>
<dbReference type="STRING" id="349215.A11S_127"/>
<dbReference type="InterPro" id="IPR000408">
    <property type="entry name" value="Reg_chr_condens"/>
</dbReference>
<evidence type="ECO:0000313" key="3">
    <source>
        <dbReference type="Proteomes" id="UP000011932"/>
    </source>
</evidence>
<dbReference type="Pfam" id="PF13540">
    <property type="entry name" value="RCC1_2"/>
    <property type="match status" value="2"/>
</dbReference>
<dbReference type="SUPFAM" id="SSF50985">
    <property type="entry name" value="RCC1/BLIP-II"/>
    <property type="match status" value="1"/>
</dbReference>
<name>M4VUV3_9BACT</name>
<dbReference type="PANTHER" id="PTHR45982">
    <property type="entry name" value="REGULATOR OF CHROMOSOME CONDENSATION"/>
    <property type="match status" value="1"/>
</dbReference>
<dbReference type="InterPro" id="IPR051553">
    <property type="entry name" value="Ran_GTPase-activating"/>
</dbReference>
<reference evidence="2 3" key="1">
    <citation type="journal article" date="2013" name="ISME J.">
        <title>By their genes ye shall know them: genomic signatures of predatory bacteria.</title>
        <authorList>
            <person name="Pasternak Z."/>
            <person name="Pietrokovski S."/>
            <person name="Rotem O."/>
            <person name="Gophna U."/>
            <person name="Lurie-Weinberger M.N."/>
            <person name="Jurkevitch E."/>
        </authorList>
    </citation>
    <scope>NUCLEOTIDE SEQUENCE [LARGE SCALE GENOMIC DNA]</scope>
    <source>
        <strain evidence="2">EPB</strain>
    </source>
</reference>
<evidence type="ECO:0000256" key="1">
    <source>
        <dbReference type="SAM" id="SignalP"/>
    </source>
</evidence>
<dbReference type="RefSeq" id="WP_015466529.1">
    <property type="nucleotide sequence ID" value="NC_020812.1"/>
</dbReference>
<dbReference type="OrthoDB" id="7817258at2"/>
<sequence length="492" mass="50402">MIRFLCCITLSIFLLLAVTTSSAMADCANPSGVAGDIVWNETSLSPAYCNDVDWIGFPRGPEDAPDISAGFGFGCSVYGGWLYCWGNNANARTGLNTTTGSTMVPTQVGADSDWTDVSAGYDHACGVRSGRLYCWGSNGNYQTAQGTTSGSTMVPTQVGAATDWTAVQVGDNFSCGLRSPGALYCWGANNQGATGQGTTSGNTATPTQVGVATDWMFLGTGSYFICGGRSNGALYCWGWNQYGETGLNTTAGYTTTPTQVGTDTGWTSVAGGTYSGCGVRSGQLYCWGYNGDGATGLGTTTGNQLVPAQVGAATDWSFVDVGGVHSCGIRSGALYCWGSNGNARTGLNTITGNQLTPAQVGTDTNWQSVSTATSSGASSSGYRGGALYSWGSNANARTGLNTTTGNQLVPALAMGSATSCTNPVGVSGDIVFNSTHSVLQFCDGLVWWAAGPFGDGGAGCTSPVGVAGALTYNTTHNVMQYCEGSDWIKIGD</sequence>
<dbReference type="AlphaFoldDB" id="M4VUV3"/>
<dbReference type="HOGENOM" id="CLU_525621_0_0_5"/>
<evidence type="ECO:0000313" key="2">
    <source>
        <dbReference type="EMBL" id="AGH96964.1"/>
    </source>
</evidence>
<dbReference type="GO" id="GO:0005737">
    <property type="term" value="C:cytoplasm"/>
    <property type="evidence" value="ECO:0007669"/>
    <property type="project" value="TreeGrafter"/>
</dbReference>
<dbReference type="PROSITE" id="PS50012">
    <property type="entry name" value="RCC1_3"/>
    <property type="match status" value="4"/>
</dbReference>
<dbReference type="Gene3D" id="2.130.10.30">
    <property type="entry name" value="Regulator of chromosome condensation 1/beta-lactamase-inhibitor protein II"/>
    <property type="match status" value="2"/>
</dbReference>
<dbReference type="PRINTS" id="PR00633">
    <property type="entry name" value="RCCNDNSATION"/>
</dbReference>
<feature type="chain" id="PRO_5004060830" evidence="1">
    <location>
        <begin position="26"/>
        <end position="492"/>
    </location>
</feature>
<proteinExistence type="predicted"/>
<protein>
    <submittedName>
        <fullName evidence="2">BNR repeat domain protein</fullName>
    </submittedName>
</protein>
<dbReference type="PANTHER" id="PTHR45982:SF1">
    <property type="entry name" value="REGULATOR OF CHROMOSOME CONDENSATION"/>
    <property type="match status" value="1"/>
</dbReference>